<sequence>MTSLSNAGICTKAFKTRTCCQAHERRHNASKAFTCAICSARFPDKGGLSKHVRTIHAPTRLFHCTICGKQGARMDNMRSHLKSHARDVSIDNPTDYIKETSSQDYNQFA</sequence>
<dbReference type="Pfam" id="PF13894">
    <property type="entry name" value="zf-C2H2_4"/>
    <property type="match status" value="1"/>
</dbReference>
<keyword evidence="3" id="KW-0677">Repeat</keyword>
<dbReference type="AlphaFoldDB" id="A0A2T7P855"/>
<keyword evidence="10" id="KW-1185">Reference proteome</keyword>
<feature type="domain" description="C2H2-type" evidence="8">
    <location>
        <begin position="62"/>
        <end position="89"/>
    </location>
</feature>
<comment type="subcellular location">
    <subcellularLocation>
        <location evidence="1">Nucleus</location>
    </subcellularLocation>
</comment>
<gene>
    <name evidence="9" type="ORF">C0Q70_08846</name>
</gene>
<keyword evidence="6" id="KW-0539">Nucleus</keyword>
<evidence type="ECO:0000256" key="4">
    <source>
        <dbReference type="ARBA" id="ARBA00022771"/>
    </source>
</evidence>
<evidence type="ECO:0000256" key="2">
    <source>
        <dbReference type="ARBA" id="ARBA00022723"/>
    </source>
</evidence>
<keyword evidence="5" id="KW-0862">Zinc</keyword>
<proteinExistence type="predicted"/>
<dbReference type="GO" id="GO:0000981">
    <property type="term" value="F:DNA-binding transcription factor activity, RNA polymerase II-specific"/>
    <property type="evidence" value="ECO:0007669"/>
    <property type="project" value="TreeGrafter"/>
</dbReference>
<evidence type="ECO:0000256" key="1">
    <source>
        <dbReference type="ARBA" id="ARBA00004123"/>
    </source>
</evidence>
<evidence type="ECO:0000313" key="10">
    <source>
        <dbReference type="Proteomes" id="UP000245119"/>
    </source>
</evidence>
<dbReference type="PANTHER" id="PTHR24394">
    <property type="entry name" value="ZINC FINGER PROTEIN"/>
    <property type="match status" value="1"/>
</dbReference>
<organism evidence="9 10">
    <name type="scientific">Pomacea canaliculata</name>
    <name type="common">Golden apple snail</name>
    <dbReference type="NCBI Taxonomy" id="400727"/>
    <lineage>
        <taxon>Eukaryota</taxon>
        <taxon>Metazoa</taxon>
        <taxon>Spiralia</taxon>
        <taxon>Lophotrochozoa</taxon>
        <taxon>Mollusca</taxon>
        <taxon>Gastropoda</taxon>
        <taxon>Caenogastropoda</taxon>
        <taxon>Architaenioglossa</taxon>
        <taxon>Ampullarioidea</taxon>
        <taxon>Ampullariidae</taxon>
        <taxon>Pomacea</taxon>
    </lineage>
</organism>
<dbReference type="EMBL" id="PZQS01000005">
    <property type="protein sequence ID" value="PVD29591.1"/>
    <property type="molecule type" value="Genomic_DNA"/>
</dbReference>
<dbReference type="PROSITE" id="PS00028">
    <property type="entry name" value="ZINC_FINGER_C2H2_1"/>
    <property type="match status" value="1"/>
</dbReference>
<evidence type="ECO:0000256" key="7">
    <source>
        <dbReference type="PROSITE-ProRule" id="PRU00042"/>
    </source>
</evidence>
<dbReference type="OrthoDB" id="6077419at2759"/>
<protein>
    <recommendedName>
        <fullName evidence="8">C2H2-type domain-containing protein</fullName>
    </recommendedName>
</protein>
<comment type="caution">
    <text evidence="9">The sequence shown here is derived from an EMBL/GenBank/DDBJ whole genome shotgun (WGS) entry which is preliminary data.</text>
</comment>
<evidence type="ECO:0000259" key="8">
    <source>
        <dbReference type="PROSITE" id="PS50157"/>
    </source>
</evidence>
<keyword evidence="2" id="KW-0479">Metal-binding</keyword>
<dbReference type="GO" id="GO:0005634">
    <property type="term" value="C:nucleus"/>
    <property type="evidence" value="ECO:0007669"/>
    <property type="project" value="UniProtKB-SubCell"/>
</dbReference>
<reference evidence="9 10" key="1">
    <citation type="submission" date="2018-04" db="EMBL/GenBank/DDBJ databases">
        <title>The genome of golden apple snail Pomacea canaliculata provides insight into stress tolerance and invasive adaptation.</title>
        <authorList>
            <person name="Liu C."/>
            <person name="Liu B."/>
            <person name="Ren Y."/>
            <person name="Zhang Y."/>
            <person name="Wang H."/>
            <person name="Li S."/>
            <person name="Jiang F."/>
            <person name="Yin L."/>
            <person name="Zhang G."/>
            <person name="Qian W."/>
            <person name="Fan W."/>
        </authorList>
    </citation>
    <scope>NUCLEOTIDE SEQUENCE [LARGE SCALE GENOMIC DNA]</scope>
    <source>
        <strain evidence="9">SZHN2017</strain>
        <tissue evidence="9">Muscle</tissue>
    </source>
</reference>
<evidence type="ECO:0000256" key="6">
    <source>
        <dbReference type="ARBA" id="ARBA00023242"/>
    </source>
</evidence>
<dbReference type="Gene3D" id="3.30.160.60">
    <property type="entry name" value="Classic Zinc Finger"/>
    <property type="match status" value="2"/>
</dbReference>
<dbReference type="PANTHER" id="PTHR24394:SF29">
    <property type="entry name" value="MYONEURIN"/>
    <property type="match status" value="1"/>
</dbReference>
<dbReference type="SMART" id="SM00355">
    <property type="entry name" value="ZnF_C2H2"/>
    <property type="match status" value="3"/>
</dbReference>
<name>A0A2T7P855_POMCA</name>
<keyword evidence="4 7" id="KW-0863">Zinc-finger</keyword>
<evidence type="ECO:0000313" key="9">
    <source>
        <dbReference type="EMBL" id="PVD29591.1"/>
    </source>
</evidence>
<dbReference type="Pfam" id="PF00096">
    <property type="entry name" value="zf-C2H2"/>
    <property type="match status" value="1"/>
</dbReference>
<dbReference type="InterPro" id="IPR036236">
    <property type="entry name" value="Znf_C2H2_sf"/>
</dbReference>
<dbReference type="PROSITE" id="PS50157">
    <property type="entry name" value="ZINC_FINGER_C2H2_2"/>
    <property type="match status" value="2"/>
</dbReference>
<dbReference type="GO" id="GO:0008270">
    <property type="term" value="F:zinc ion binding"/>
    <property type="evidence" value="ECO:0007669"/>
    <property type="project" value="UniProtKB-KW"/>
</dbReference>
<dbReference type="SUPFAM" id="SSF57667">
    <property type="entry name" value="beta-beta-alpha zinc fingers"/>
    <property type="match status" value="1"/>
</dbReference>
<accession>A0A2T7P855</accession>
<dbReference type="InterPro" id="IPR013087">
    <property type="entry name" value="Znf_C2H2_type"/>
</dbReference>
<dbReference type="Proteomes" id="UP000245119">
    <property type="component" value="Linkage Group LG5"/>
</dbReference>
<feature type="domain" description="C2H2-type" evidence="8">
    <location>
        <begin position="33"/>
        <end position="61"/>
    </location>
</feature>
<evidence type="ECO:0000256" key="5">
    <source>
        <dbReference type="ARBA" id="ARBA00022833"/>
    </source>
</evidence>
<evidence type="ECO:0000256" key="3">
    <source>
        <dbReference type="ARBA" id="ARBA00022737"/>
    </source>
</evidence>